<evidence type="ECO:0000256" key="1">
    <source>
        <dbReference type="SAM" id="MobiDB-lite"/>
    </source>
</evidence>
<accession>A0A074TH40</accession>
<dbReference type="eggNOG" id="ENOG5030130">
    <property type="taxonomic scope" value="Bacteria"/>
</dbReference>
<feature type="region of interest" description="Disordered" evidence="1">
    <location>
        <begin position="1"/>
        <end position="23"/>
    </location>
</feature>
<dbReference type="EMBL" id="JHEH01000013">
    <property type="protein sequence ID" value="KEP69465.1"/>
    <property type="molecule type" value="Genomic_DNA"/>
</dbReference>
<keyword evidence="3" id="KW-1185">Reference proteome</keyword>
<evidence type="ECO:0000313" key="3">
    <source>
        <dbReference type="Proteomes" id="UP000027725"/>
    </source>
</evidence>
<name>A0A074TH40_9RHOB</name>
<feature type="compositionally biased region" description="Polar residues" evidence="1">
    <location>
        <begin position="1"/>
        <end position="12"/>
    </location>
</feature>
<proteinExistence type="predicted"/>
<reference evidence="2 3" key="1">
    <citation type="submission" date="2014-03" db="EMBL/GenBank/DDBJ databases">
        <title>The draft genome sequence of Thioclava dalianensis DLFJ1-1.</title>
        <authorList>
            <person name="Lai Q."/>
            <person name="Shao Z."/>
        </authorList>
    </citation>
    <scope>NUCLEOTIDE SEQUENCE [LARGE SCALE GENOMIC DNA]</scope>
    <source>
        <strain evidence="2 3">DLFJ1-1</strain>
    </source>
</reference>
<dbReference type="Proteomes" id="UP000027725">
    <property type="component" value="Unassembled WGS sequence"/>
</dbReference>
<comment type="caution">
    <text evidence="2">The sequence shown here is derived from an EMBL/GenBank/DDBJ whole genome shotgun (WGS) entry which is preliminary data.</text>
</comment>
<dbReference type="AlphaFoldDB" id="A0A074TH40"/>
<organism evidence="2 3">
    <name type="scientific">Thioclava dalianensis</name>
    <dbReference type="NCBI Taxonomy" id="1185766"/>
    <lineage>
        <taxon>Bacteria</taxon>
        <taxon>Pseudomonadati</taxon>
        <taxon>Pseudomonadota</taxon>
        <taxon>Alphaproteobacteria</taxon>
        <taxon>Rhodobacterales</taxon>
        <taxon>Paracoccaceae</taxon>
        <taxon>Thioclava</taxon>
    </lineage>
</organism>
<gene>
    <name evidence="2" type="ORF">DL1_03485</name>
</gene>
<feature type="compositionally biased region" description="Pro residues" evidence="1">
    <location>
        <begin position="57"/>
        <end position="71"/>
    </location>
</feature>
<sequence>MPDQTANISSRATRNEKIPSASANAMPMNSVAVWPAAAEGLRSAPDRKLPATLPTPMAEPPMPMHARPAPM</sequence>
<feature type="region of interest" description="Disordered" evidence="1">
    <location>
        <begin position="43"/>
        <end position="71"/>
    </location>
</feature>
<evidence type="ECO:0000313" key="2">
    <source>
        <dbReference type="EMBL" id="KEP69465.1"/>
    </source>
</evidence>
<protein>
    <submittedName>
        <fullName evidence="2">Uncharacterized protein</fullName>
    </submittedName>
</protein>